<gene>
    <name evidence="1" type="ORF">BV22DRAFT_809476</name>
</gene>
<evidence type="ECO:0000313" key="2">
    <source>
        <dbReference type="Proteomes" id="UP000790709"/>
    </source>
</evidence>
<protein>
    <submittedName>
        <fullName evidence="1">Uncharacterized protein</fullName>
    </submittedName>
</protein>
<evidence type="ECO:0000313" key="1">
    <source>
        <dbReference type="EMBL" id="KAH7920350.1"/>
    </source>
</evidence>
<sequence length="513" mass="56786">MPIPRPIEHADTTARDNPGADNPRQVPDPSWQAPAMIVPASSFYDPEHALQQPPADYQPWLDALDASQPYQAPQEYGGDHQYQQPQMQYQFVQQPQGQMYQQPHLAQSTSSLVSQQRQILPQPRRSHNRSAATAGPYYRTPQSQQQPSAQQVQQQRTSELIGESFDPQHQYAVDVQHQSGVTTQHQQSSGVQHPPGVAVQHQSGGAQHHQGGSAHHPEGGSDQRQLGSSAQHQQGITSQHQSVSAQHQPGVAGHSQGVRQSRQYARQRHVSQPHAQVTREQYSSSTQTDRYPSAAQADQYSPAAQVGQYATGAQQEQYASTVQQDQYVSSAQQDQYTSSAQGDPYASTAQQDQYASGTAHQDRHYAHAQQPESAPYYFQTQAQAQQQHLLSAVPETGLYHLGRASQSQPALVSFGCLVLCLCFCSCYGRLLVFFLCKGYASCVISFRFARFPVIPPSLRAPCHIFTCLHFLHCGRFPVAGGTLSSPRWYTLNVSLVAVWRSFGGRSWAVPARW</sequence>
<reference evidence="1" key="1">
    <citation type="journal article" date="2021" name="New Phytol.">
        <title>Evolutionary innovations through gain and loss of genes in the ectomycorrhizal Boletales.</title>
        <authorList>
            <person name="Wu G."/>
            <person name="Miyauchi S."/>
            <person name="Morin E."/>
            <person name="Kuo A."/>
            <person name="Drula E."/>
            <person name="Varga T."/>
            <person name="Kohler A."/>
            <person name="Feng B."/>
            <person name="Cao Y."/>
            <person name="Lipzen A."/>
            <person name="Daum C."/>
            <person name="Hundley H."/>
            <person name="Pangilinan J."/>
            <person name="Johnson J."/>
            <person name="Barry K."/>
            <person name="LaButti K."/>
            <person name="Ng V."/>
            <person name="Ahrendt S."/>
            <person name="Min B."/>
            <person name="Choi I.G."/>
            <person name="Park H."/>
            <person name="Plett J.M."/>
            <person name="Magnuson J."/>
            <person name="Spatafora J.W."/>
            <person name="Nagy L.G."/>
            <person name="Henrissat B."/>
            <person name="Grigoriev I.V."/>
            <person name="Yang Z.L."/>
            <person name="Xu J."/>
            <person name="Martin F.M."/>
        </authorList>
    </citation>
    <scope>NUCLEOTIDE SEQUENCE</scope>
    <source>
        <strain evidence="1">KUC20120723A-06</strain>
    </source>
</reference>
<accession>A0ACB8B3R8</accession>
<dbReference type="EMBL" id="MU266586">
    <property type="protein sequence ID" value="KAH7920350.1"/>
    <property type="molecule type" value="Genomic_DNA"/>
</dbReference>
<keyword evidence="2" id="KW-1185">Reference proteome</keyword>
<comment type="caution">
    <text evidence="1">The sequence shown here is derived from an EMBL/GenBank/DDBJ whole genome shotgun (WGS) entry which is preliminary data.</text>
</comment>
<organism evidence="1 2">
    <name type="scientific">Leucogyrophana mollusca</name>
    <dbReference type="NCBI Taxonomy" id="85980"/>
    <lineage>
        <taxon>Eukaryota</taxon>
        <taxon>Fungi</taxon>
        <taxon>Dikarya</taxon>
        <taxon>Basidiomycota</taxon>
        <taxon>Agaricomycotina</taxon>
        <taxon>Agaricomycetes</taxon>
        <taxon>Agaricomycetidae</taxon>
        <taxon>Boletales</taxon>
        <taxon>Boletales incertae sedis</taxon>
        <taxon>Leucogyrophana</taxon>
    </lineage>
</organism>
<name>A0ACB8B3R8_9AGAM</name>
<dbReference type="Proteomes" id="UP000790709">
    <property type="component" value="Unassembled WGS sequence"/>
</dbReference>
<proteinExistence type="predicted"/>